<name>A0AAX3WW82_9BACI</name>
<reference evidence="2" key="1">
    <citation type="submission" date="2023-05" db="EMBL/GenBank/DDBJ databases">
        <title>Comparative genomics of Bacillaceae isolates and their secondary metabolite potential.</title>
        <authorList>
            <person name="Song L."/>
            <person name="Nielsen L.J."/>
            <person name="Mohite O."/>
            <person name="Xu X."/>
            <person name="Weber T."/>
            <person name="Kovacs A.T."/>
        </authorList>
    </citation>
    <scope>NUCLEOTIDE SEQUENCE</scope>
    <source>
        <strain evidence="2">LY1</strain>
    </source>
</reference>
<evidence type="ECO:0000259" key="1">
    <source>
        <dbReference type="PROSITE" id="PS50943"/>
    </source>
</evidence>
<organism evidence="2 3">
    <name type="scientific">Lysinibacillus pakistanensis</name>
    <dbReference type="NCBI Taxonomy" id="759811"/>
    <lineage>
        <taxon>Bacteria</taxon>
        <taxon>Bacillati</taxon>
        <taxon>Bacillota</taxon>
        <taxon>Bacilli</taxon>
        <taxon>Bacillales</taxon>
        <taxon>Bacillaceae</taxon>
        <taxon>Lysinibacillus</taxon>
    </lineage>
</organism>
<dbReference type="InterPro" id="IPR001387">
    <property type="entry name" value="Cro/C1-type_HTH"/>
</dbReference>
<dbReference type="RefSeq" id="WP_283870614.1">
    <property type="nucleotide sequence ID" value="NZ_CP126101.1"/>
</dbReference>
<dbReference type="PANTHER" id="PTHR37301">
    <property type="entry name" value="DNA-BINDING PROTEIN-RELATED"/>
    <property type="match status" value="1"/>
</dbReference>
<dbReference type="CDD" id="cd00093">
    <property type="entry name" value="HTH_XRE"/>
    <property type="match status" value="1"/>
</dbReference>
<dbReference type="SMART" id="SM00530">
    <property type="entry name" value="HTH_XRE"/>
    <property type="match status" value="1"/>
</dbReference>
<evidence type="ECO:0000313" key="2">
    <source>
        <dbReference type="EMBL" id="WHY52133.1"/>
    </source>
</evidence>
<protein>
    <submittedName>
        <fullName evidence="2">Helix-turn-helix transcriptional regulator</fullName>
    </submittedName>
</protein>
<evidence type="ECO:0000313" key="3">
    <source>
        <dbReference type="Proteomes" id="UP001178322"/>
    </source>
</evidence>
<dbReference type="Gene3D" id="1.10.260.40">
    <property type="entry name" value="lambda repressor-like DNA-binding domains"/>
    <property type="match status" value="1"/>
</dbReference>
<dbReference type="AlphaFoldDB" id="A0AAX3WW82"/>
<dbReference type="GO" id="GO:0003677">
    <property type="term" value="F:DNA binding"/>
    <property type="evidence" value="ECO:0007669"/>
    <property type="project" value="InterPro"/>
</dbReference>
<dbReference type="PROSITE" id="PS50943">
    <property type="entry name" value="HTH_CROC1"/>
    <property type="match status" value="1"/>
</dbReference>
<dbReference type="PANTHER" id="PTHR37301:SF1">
    <property type="entry name" value="DNA-BINDING PROTEIN"/>
    <property type="match status" value="1"/>
</dbReference>
<feature type="domain" description="HTH cro/C1-type" evidence="1">
    <location>
        <begin position="7"/>
        <end position="62"/>
    </location>
</feature>
<dbReference type="EMBL" id="CP126101">
    <property type="protein sequence ID" value="WHY52133.1"/>
    <property type="molecule type" value="Genomic_DNA"/>
</dbReference>
<dbReference type="InterPro" id="IPR010982">
    <property type="entry name" value="Lambda_DNA-bd_dom_sf"/>
</dbReference>
<accession>A0AAX3WW82</accession>
<dbReference type="Proteomes" id="UP001178322">
    <property type="component" value="Chromosome"/>
</dbReference>
<dbReference type="Pfam" id="PF13443">
    <property type="entry name" value="HTH_26"/>
    <property type="match status" value="1"/>
</dbReference>
<dbReference type="SUPFAM" id="SSF47413">
    <property type="entry name" value="lambda repressor-like DNA-binding domains"/>
    <property type="match status" value="1"/>
</dbReference>
<proteinExistence type="predicted"/>
<sequence length="79" mass="8752">MSFKVHLSKLLGERKMKISDLVNATGLHRNGLSKLYNENTDGIKFETLEKICKALNCEIADLLEIILAIIKSNHISAAA</sequence>
<gene>
    <name evidence="2" type="ORF">QNH24_02550</name>
</gene>